<evidence type="ECO:0000259" key="2">
    <source>
        <dbReference type="PROSITE" id="PS51034"/>
    </source>
</evidence>
<organism evidence="5">
    <name type="scientific">Gongylonema pulchrum</name>
    <dbReference type="NCBI Taxonomy" id="637853"/>
    <lineage>
        <taxon>Eukaryota</taxon>
        <taxon>Metazoa</taxon>
        <taxon>Ecdysozoa</taxon>
        <taxon>Nematoda</taxon>
        <taxon>Chromadorea</taxon>
        <taxon>Rhabditida</taxon>
        <taxon>Spirurina</taxon>
        <taxon>Spiruromorpha</taxon>
        <taxon>Spiruroidea</taxon>
        <taxon>Gongylonematidae</taxon>
        <taxon>Gongylonema</taxon>
    </lineage>
</organism>
<dbReference type="Proteomes" id="UP000271098">
    <property type="component" value="Unassembled WGS sequence"/>
</dbReference>
<sequence>MTSKMTDSADTTFLAKLFPVRLLLLLSGTATLGLVSSYENYDILDGDVINLPIGKFPEPECKYHVRYRDRNGSELKRQVEIGEPVYHHWTCSYGQQHTSLYCILVNNCTVSNSRPLVPPIAIIDEFGCSLFPSILPHVEYNGDLEGGLKTSAFSLDMDEVSFIEFLSHSVLVIS</sequence>
<accession>A0A183EIN4</accession>
<dbReference type="PANTHER" id="PTHR22907:SF34">
    <property type="entry name" value="ZP DOMAIN-CONTAINING PROTEIN"/>
    <property type="match status" value="1"/>
</dbReference>
<proteinExistence type="predicted"/>
<dbReference type="Pfam" id="PF25301">
    <property type="entry name" value="CUT_C"/>
    <property type="match status" value="1"/>
</dbReference>
<keyword evidence="1" id="KW-0732">Signal</keyword>
<evidence type="ECO:0000256" key="1">
    <source>
        <dbReference type="ARBA" id="ARBA00022729"/>
    </source>
</evidence>
<dbReference type="PANTHER" id="PTHR22907">
    <property type="entry name" value="GH04558P"/>
    <property type="match status" value="1"/>
</dbReference>
<reference evidence="5" key="1">
    <citation type="submission" date="2016-06" db="UniProtKB">
        <authorList>
            <consortium name="WormBaseParasite"/>
        </authorList>
    </citation>
    <scope>IDENTIFICATION</scope>
</reference>
<keyword evidence="4" id="KW-1185">Reference proteome</keyword>
<dbReference type="InterPro" id="IPR001507">
    <property type="entry name" value="ZP_dom"/>
</dbReference>
<dbReference type="InterPro" id="IPR051962">
    <property type="entry name" value="Cuticlin"/>
</dbReference>
<dbReference type="OrthoDB" id="5919011at2759"/>
<dbReference type="WBParaSite" id="GPUH_0002085001-mRNA-1">
    <property type="protein sequence ID" value="GPUH_0002085001-mRNA-1"/>
    <property type="gene ID" value="GPUH_0002085001"/>
</dbReference>
<reference evidence="3 4" key="2">
    <citation type="submission" date="2018-11" db="EMBL/GenBank/DDBJ databases">
        <authorList>
            <consortium name="Pathogen Informatics"/>
        </authorList>
    </citation>
    <scope>NUCLEOTIDE SEQUENCE [LARGE SCALE GENOMIC DNA]</scope>
</reference>
<evidence type="ECO:0000313" key="4">
    <source>
        <dbReference type="Proteomes" id="UP000271098"/>
    </source>
</evidence>
<evidence type="ECO:0000313" key="5">
    <source>
        <dbReference type="WBParaSite" id="GPUH_0002085001-mRNA-1"/>
    </source>
</evidence>
<dbReference type="InterPro" id="IPR057475">
    <property type="entry name" value="CUT_C"/>
</dbReference>
<feature type="domain" description="ZP" evidence="2">
    <location>
        <begin position="1"/>
        <end position="174"/>
    </location>
</feature>
<protein>
    <submittedName>
        <fullName evidence="5">ZP domain-containing protein</fullName>
    </submittedName>
</protein>
<dbReference type="EMBL" id="UYRT01091229">
    <property type="protein sequence ID" value="VDN36903.1"/>
    <property type="molecule type" value="Genomic_DNA"/>
</dbReference>
<dbReference type="PROSITE" id="PS51034">
    <property type="entry name" value="ZP_2"/>
    <property type="match status" value="1"/>
</dbReference>
<name>A0A183EIN4_9BILA</name>
<dbReference type="AlphaFoldDB" id="A0A183EIN4"/>
<gene>
    <name evidence="3" type="ORF">GPUH_LOCUS20827</name>
</gene>
<evidence type="ECO:0000313" key="3">
    <source>
        <dbReference type="EMBL" id="VDN36903.1"/>
    </source>
</evidence>